<dbReference type="Proteomes" id="UP000484858">
    <property type="component" value="Unassembled WGS sequence"/>
</dbReference>
<evidence type="ECO:0000313" key="2">
    <source>
        <dbReference type="Proteomes" id="UP000484858"/>
    </source>
</evidence>
<gene>
    <name evidence="1" type="ORF">NBRC3293_1344</name>
</gene>
<comment type="caution">
    <text evidence="1">The sequence shown here is derived from an EMBL/GenBank/DDBJ whole genome shotgun (WGS) entry which is preliminary data.</text>
</comment>
<evidence type="ECO:0000313" key="1">
    <source>
        <dbReference type="EMBL" id="GEM16847.1"/>
    </source>
</evidence>
<protein>
    <submittedName>
        <fullName evidence="1">Uncharacterized protein</fullName>
    </submittedName>
</protein>
<organism evidence="1 2">
    <name type="scientific">Gluconobacter oxydans NBRC 3293</name>
    <dbReference type="NCBI Taxonomy" id="1315969"/>
    <lineage>
        <taxon>Bacteria</taxon>
        <taxon>Pseudomonadati</taxon>
        <taxon>Pseudomonadota</taxon>
        <taxon>Alphaproteobacteria</taxon>
        <taxon>Acetobacterales</taxon>
        <taxon>Acetobacteraceae</taxon>
        <taxon>Gluconobacter</taxon>
    </lineage>
</organism>
<dbReference type="EMBL" id="BARJ01000007">
    <property type="protein sequence ID" value="GEM16847.1"/>
    <property type="molecule type" value="Genomic_DNA"/>
</dbReference>
<reference evidence="1 2" key="1">
    <citation type="submission" date="2013-04" db="EMBL/GenBank/DDBJ databases">
        <title>Gluconobacter oxydans NBRC 3293 whole genome sequence.</title>
        <authorList>
            <person name="Matsutani M."/>
            <person name="Yakushi T."/>
            <person name="Matsushita K."/>
        </authorList>
    </citation>
    <scope>NUCLEOTIDE SEQUENCE [LARGE SCALE GENOMIC DNA]</scope>
    <source>
        <strain evidence="1 2">NBRC 3293</strain>
    </source>
</reference>
<name>A0A829X1X6_GLUOY</name>
<sequence>MSFLFNGKDLISDAMTYEVVDRHVADDLVIEFGKLVFTGKPSSPVMVDGE</sequence>
<proteinExistence type="predicted"/>
<dbReference type="AlphaFoldDB" id="A0A829X1X6"/>
<accession>A0A829X1X6</accession>